<proteinExistence type="predicted"/>
<dbReference type="EMBL" id="BOOR01000082">
    <property type="protein sequence ID" value="GII59318.1"/>
    <property type="molecule type" value="Genomic_DNA"/>
</dbReference>
<protein>
    <submittedName>
        <fullName evidence="1">Uncharacterized protein</fullName>
    </submittedName>
</protein>
<reference evidence="1" key="1">
    <citation type="submission" date="2021-01" db="EMBL/GenBank/DDBJ databases">
        <title>Whole genome shotgun sequence of Planotetraspora thailandica NBRC 104271.</title>
        <authorList>
            <person name="Komaki H."/>
            <person name="Tamura T."/>
        </authorList>
    </citation>
    <scope>NUCLEOTIDE SEQUENCE</scope>
    <source>
        <strain evidence="1">NBRC 104271</strain>
    </source>
</reference>
<evidence type="ECO:0000313" key="1">
    <source>
        <dbReference type="EMBL" id="GII59318.1"/>
    </source>
</evidence>
<comment type="caution">
    <text evidence="1">The sequence shown here is derived from an EMBL/GenBank/DDBJ whole genome shotgun (WGS) entry which is preliminary data.</text>
</comment>
<evidence type="ECO:0000313" key="2">
    <source>
        <dbReference type="Proteomes" id="UP000605992"/>
    </source>
</evidence>
<dbReference type="AlphaFoldDB" id="A0A8J3Y1U5"/>
<dbReference type="Proteomes" id="UP000605992">
    <property type="component" value="Unassembled WGS sequence"/>
</dbReference>
<gene>
    <name evidence="1" type="ORF">Pth03_77070</name>
</gene>
<accession>A0A8J3Y1U5</accession>
<keyword evidence="2" id="KW-1185">Reference proteome</keyword>
<organism evidence="1 2">
    <name type="scientific">Planotetraspora thailandica</name>
    <dbReference type="NCBI Taxonomy" id="487172"/>
    <lineage>
        <taxon>Bacteria</taxon>
        <taxon>Bacillati</taxon>
        <taxon>Actinomycetota</taxon>
        <taxon>Actinomycetes</taxon>
        <taxon>Streptosporangiales</taxon>
        <taxon>Streptosporangiaceae</taxon>
        <taxon>Planotetraspora</taxon>
    </lineage>
</organism>
<name>A0A8J3Y1U5_9ACTN</name>
<sequence>MRDCETLPATHEAMIWTAATWQLSTISGHKHDPALVTWNVFVGDEKYMDVKRWVFSVPVRLPTPLGRGRTRPGSLVGCLNSFFLVSVRA</sequence>